<proteinExistence type="predicted"/>
<reference evidence="2" key="1">
    <citation type="submission" date="2015-09" db="EMBL/GenBank/DDBJ databases">
        <title>Draft Genome Sequences of Two Novel Amoeba-resistant Intranuclear Bacteria, Candidatus Berkiella cookevillensis and Candidatus Berkiella aquae.</title>
        <authorList>
            <person name="Mehari Y.T."/>
            <person name="Arivett B.A."/>
            <person name="Farone A.L."/>
            <person name="Gunderson J.H."/>
            <person name="Farone M.B."/>
        </authorList>
    </citation>
    <scope>NUCLEOTIDE SEQUENCE [LARGE SCALE GENOMIC DNA]</scope>
    <source>
        <strain evidence="2">HT99</strain>
    </source>
</reference>
<dbReference type="AlphaFoldDB" id="A0A0Q9YXG2"/>
<sequence>MKNMIIKTAVIGLIAFSASAFAEKLIITGEPVILEKQGDLYVVPETYKVADNYQFAVIDGTKRACFLEKKADFASLNVVTINVKVGGQQATWNCYPLDTTYFEVK</sequence>
<accession>A0A0Q9YXG2</accession>
<feature type="chain" id="PRO_5043129849" evidence="1">
    <location>
        <begin position="23"/>
        <end position="105"/>
    </location>
</feature>
<reference evidence="3" key="2">
    <citation type="journal article" date="2016" name="Genome Announc.">
        <title>Draft Genome Sequences of Two Novel Amoeba-Resistant Intranuclear Bacteria, 'Candidatus Berkiella cookevillensis' and 'Candidatus Berkiella aquae'.</title>
        <authorList>
            <person name="Mehari Y.T."/>
            <person name="Arivett B.A."/>
            <person name="Farone A.L."/>
            <person name="Gunderson J.H."/>
            <person name="Farone M.B."/>
        </authorList>
    </citation>
    <scope>NUCLEOTIDE SEQUENCE</scope>
    <source>
        <strain evidence="3">HT99</strain>
    </source>
</reference>
<protein>
    <submittedName>
        <fullName evidence="2">Uncharacterized protein</fullName>
    </submittedName>
</protein>
<evidence type="ECO:0000313" key="2">
    <source>
        <dbReference type="EMBL" id="KRG21630.1"/>
    </source>
</evidence>
<feature type="signal peptide" evidence="1">
    <location>
        <begin position="1"/>
        <end position="22"/>
    </location>
</feature>
<name>A0A0Q9YXG2_9GAMM</name>
<dbReference type="OrthoDB" id="5652365at2"/>
<keyword evidence="4" id="KW-1185">Reference proteome</keyword>
<organism evidence="2">
    <name type="scientific">Candidatus Berkiella aquae</name>
    <dbReference type="NCBI Taxonomy" id="295108"/>
    <lineage>
        <taxon>Bacteria</taxon>
        <taxon>Pseudomonadati</taxon>
        <taxon>Pseudomonadota</taxon>
        <taxon>Gammaproteobacteria</taxon>
        <taxon>Candidatus Berkiellales</taxon>
        <taxon>Candidatus Berkiellaceae</taxon>
        <taxon>Candidatus Berkiella</taxon>
    </lineage>
</organism>
<reference evidence="3" key="3">
    <citation type="submission" date="2021-06" db="EMBL/GenBank/DDBJ databases">
        <title>Genomic Description and Analysis of Intracellular Bacteria, Candidatus Berkiella cookevillensis and Candidatus Berkiella aquae.</title>
        <authorList>
            <person name="Kidane D.T."/>
            <person name="Mehari Y.T."/>
            <person name="Rice F.C."/>
            <person name="Arivett B.A."/>
            <person name="Farone A.L."/>
            <person name="Berk S.G."/>
            <person name="Farone M.B."/>
        </authorList>
    </citation>
    <scope>NUCLEOTIDE SEQUENCE</scope>
    <source>
        <strain evidence="3">HT99</strain>
    </source>
</reference>
<evidence type="ECO:0000313" key="3">
    <source>
        <dbReference type="EMBL" id="MCS5711558.1"/>
    </source>
</evidence>
<dbReference type="RefSeq" id="WP_075066007.1">
    <property type="nucleotide sequence ID" value="NZ_LKAJ02000001.1"/>
</dbReference>
<dbReference type="EMBL" id="LKAJ02000001">
    <property type="protein sequence ID" value="MCS5711558.1"/>
    <property type="molecule type" value="Genomic_DNA"/>
</dbReference>
<evidence type="ECO:0000313" key="4">
    <source>
        <dbReference type="Proteomes" id="UP000051497"/>
    </source>
</evidence>
<evidence type="ECO:0000256" key="1">
    <source>
        <dbReference type="SAM" id="SignalP"/>
    </source>
</evidence>
<dbReference type="STRING" id="295108.HT99x_01383"/>
<keyword evidence="1" id="KW-0732">Signal</keyword>
<dbReference type="Proteomes" id="UP000051497">
    <property type="component" value="Unassembled WGS sequence"/>
</dbReference>
<gene>
    <name evidence="3" type="ORF">HT99x_008925</name>
    <name evidence="2" type="ORF">HT99x_01383</name>
</gene>
<comment type="caution">
    <text evidence="2">The sequence shown here is derived from an EMBL/GenBank/DDBJ whole genome shotgun (WGS) entry which is preliminary data.</text>
</comment>
<dbReference type="EMBL" id="LKAJ01000004">
    <property type="protein sequence ID" value="KRG21630.1"/>
    <property type="molecule type" value="Genomic_DNA"/>
</dbReference>